<feature type="transmembrane region" description="Helical" evidence="1">
    <location>
        <begin position="17"/>
        <end position="35"/>
    </location>
</feature>
<feature type="transmembrane region" description="Helical" evidence="1">
    <location>
        <begin position="239"/>
        <end position="259"/>
    </location>
</feature>
<sequence length="336" mass="36970">MAFPLDEAAIVTTIVEAILYGFSLLLFGLTIQVLLERGWERRQHDRLMLGVSVLLFTLSTIHMITVIILLINGLVIDRDEFPGGTVAYFSQPSVFPFVFKSAIYAAQTLTGDAILIYRCYILWQSIWVVALPFLMWFAVLATGIGAVTFCALTPVSGAHSGVFATHLGQWITAFYSSTLATNLITTSLLAYKIWTINRRIASMRQRSLMHVARIVVDAGTLYSMSLIVSIATYAVKANIHLIVDAVTQVIAISFYMIIIRVSRASSKLRNTSGQGSTVHSAAPNFRSAISSNQQYPMSTLGPVHISKIVERDEDYCLSVDTTGDVSDDLRDRSGAD</sequence>
<keyword evidence="1" id="KW-1133">Transmembrane helix</keyword>
<dbReference type="Proteomes" id="UP000250043">
    <property type="component" value="Unassembled WGS sequence"/>
</dbReference>
<feature type="transmembrane region" description="Helical" evidence="1">
    <location>
        <begin position="129"/>
        <end position="155"/>
    </location>
</feature>
<organism evidence="2 3">
    <name type="scientific">Obba rivulosa</name>
    <dbReference type="NCBI Taxonomy" id="1052685"/>
    <lineage>
        <taxon>Eukaryota</taxon>
        <taxon>Fungi</taxon>
        <taxon>Dikarya</taxon>
        <taxon>Basidiomycota</taxon>
        <taxon>Agaricomycotina</taxon>
        <taxon>Agaricomycetes</taxon>
        <taxon>Polyporales</taxon>
        <taxon>Gelatoporiaceae</taxon>
        <taxon>Obba</taxon>
    </lineage>
</organism>
<gene>
    <name evidence="2" type="ORF">OBBRIDRAFT_835928</name>
</gene>
<keyword evidence="1" id="KW-0472">Membrane</keyword>
<feature type="transmembrane region" description="Helical" evidence="1">
    <location>
        <begin position="47"/>
        <end position="74"/>
    </location>
</feature>
<name>A0A8E2AWA9_9APHY</name>
<evidence type="ECO:0000256" key="1">
    <source>
        <dbReference type="SAM" id="Phobius"/>
    </source>
</evidence>
<protein>
    <submittedName>
        <fullName evidence="2">Uncharacterized protein</fullName>
    </submittedName>
</protein>
<feature type="transmembrane region" description="Helical" evidence="1">
    <location>
        <begin position="211"/>
        <end position="233"/>
    </location>
</feature>
<feature type="transmembrane region" description="Helical" evidence="1">
    <location>
        <begin position="167"/>
        <end position="191"/>
    </location>
</feature>
<keyword evidence="1" id="KW-0812">Transmembrane</keyword>
<accession>A0A8E2AWA9</accession>
<proteinExistence type="predicted"/>
<dbReference type="OrthoDB" id="3354175at2759"/>
<dbReference type="EMBL" id="KV722430">
    <property type="protein sequence ID" value="OCH89294.1"/>
    <property type="molecule type" value="Genomic_DNA"/>
</dbReference>
<keyword evidence="3" id="KW-1185">Reference proteome</keyword>
<reference evidence="2 3" key="1">
    <citation type="submission" date="2016-07" db="EMBL/GenBank/DDBJ databases">
        <title>Draft genome of the white-rot fungus Obba rivulosa 3A-2.</title>
        <authorList>
            <consortium name="DOE Joint Genome Institute"/>
            <person name="Miettinen O."/>
            <person name="Riley R."/>
            <person name="Acob R."/>
            <person name="Barry K."/>
            <person name="Cullen D."/>
            <person name="De Vries R."/>
            <person name="Hainaut M."/>
            <person name="Hatakka A."/>
            <person name="Henrissat B."/>
            <person name="Hilden K."/>
            <person name="Kuo R."/>
            <person name="Labutti K."/>
            <person name="Lipzen A."/>
            <person name="Makela M.R."/>
            <person name="Sandor L."/>
            <person name="Spatafora J.W."/>
            <person name="Grigoriev I.V."/>
            <person name="Hibbett D.S."/>
        </authorList>
    </citation>
    <scope>NUCLEOTIDE SEQUENCE [LARGE SCALE GENOMIC DNA]</scope>
    <source>
        <strain evidence="2 3">3A-2</strain>
    </source>
</reference>
<feature type="transmembrane region" description="Helical" evidence="1">
    <location>
        <begin position="94"/>
        <end position="117"/>
    </location>
</feature>
<evidence type="ECO:0000313" key="3">
    <source>
        <dbReference type="Proteomes" id="UP000250043"/>
    </source>
</evidence>
<dbReference type="AlphaFoldDB" id="A0A8E2AWA9"/>
<evidence type="ECO:0000313" key="2">
    <source>
        <dbReference type="EMBL" id="OCH89294.1"/>
    </source>
</evidence>